<dbReference type="CDD" id="cd03441">
    <property type="entry name" value="R_hydratase_like"/>
    <property type="match status" value="1"/>
</dbReference>
<name>A0A1V2TD23_9NOCA</name>
<dbReference type="PIRSF" id="PIRSF018072">
    <property type="entry name" value="UCP018072"/>
    <property type="match status" value="1"/>
</dbReference>
<proteinExistence type="predicted"/>
<dbReference type="Gene3D" id="3.10.129.10">
    <property type="entry name" value="Hotdog Thioesterase"/>
    <property type="match status" value="1"/>
</dbReference>
<dbReference type="Pfam" id="PF13452">
    <property type="entry name" value="FAS1_DH_region"/>
    <property type="match status" value="1"/>
</dbReference>
<organism evidence="2 3">
    <name type="scientific">Nocardia donostiensis</name>
    <dbReference type="NCBI Taxonomy" id="1538463"/>
    <lineage>
        <taxon>Bacteria</taxon>
        <taxon>Bacillati</taxon>
        <taxon>Actinomycetota</taxon>
        <taxon>Actinomycetes</taxon>
        <taxon>Mycobacteriales</taxon>
        <taxon>Nocardiaceae</taxon>
        <taxon>Nocardia</taxon>
    </lineage>
</organism>
<reference evidence="2 3" key="1">
    <citation type="journal article" date="2016" name="Antonie Van Leeuwenhoek">
        <title>Nocardia donostiensis sp. nov., isolated from human respiratory specimens.</title>
        <authorList>
            <person name="Ercibengoa M."/>
            <person name="Bell M."/>
            <person name="Marimon J.M."/>
            <person name="Humrighouse B."/>
            <person name="Klenk H.P."/>
            <person name="Potter G."/>
            <person name="Perez-Trallero E."/>
        </authorList>
    </citation>
    <scope>NUCLEOTIDE SEQUENCE [LARGE SCALE GENOMIC DNA]</scope>
    <source>
        <strain evidence="2 3">X1655</strain>
    </source>
</reference>
<gene>
    <name evidence="2" type="ORF">B0T46_17680</name>
</gene>
<accession>A0A1V2TD23</accession>
<dbReference type="AlphaFoldDB" id="A0A1V2TD23"/>
<dbReference type="EMBL" id="MUMY01000015">
    <property type="protein sequence ID" value="ONM47407.1"/>
    <property type="molecule type" value="Genomic_DNA"/>
</dbReference>
<feature type="domain" description="FAS1-like dehydratase" evidence="1">
    <location>
        <begin position="5"/>
        <end position="136"/>
    </location>
</feature>
<dbReference type="OrthoDB" id="5415111at2"/>
<protein>
    <submittedName>
        <fullName evidence="2">Acyl dehydratase</fullName>
    </submittedName>
</protein>
<evidence type="ECO:0000259" key="1">
    <source>
        <dbReference type="Pfam" id="PF13452"/>
    </source>
</evidence>
<comment type="caution">
    <text evidence="2">The sequence shown here is derived from an EMBL/GenBank/DDBJ whole genome shotgun (WGS) entry which is preliminary data.</text>
</comment>
<evidence type="ECO:0000313" key="3">
    <source>
        <dbReference type="Proteomes" id="UP000188836"/>
    </source>
</evidence>
<dbReference type="SUPFAM" id="SSF54637">
    <property type="entry name" value="Thioesterase/thiol ester dehydrase-isomerase"/>
    <property type="match status" value="1"/>
</dbReference>
<evidence type="ECO:0000313" key="2">
    <source>
        <dbReference type="EMBL" id="ONM47407.1"/>
    </source>
</evidence>
<dbReference type="InterPro" id="IPR016709">
    <property type="entry name" value="HadA-like"/>
</dbReference>
<dbReference type="InterPro" id="IPR039569">
    <property type="entry name" value="FAS1-like_DH_region"/>
</dbReference>
<dbReference type="STRING" id="1538463.B0T36_15380"/>
<dbReference type="InterPro" id="IPR029069">
    <property type="entry name" value="HotDog_dom_sf"/>
</dbReference>
<keyword evidence="3" id="KW-1185">Reference proteome</keyword>
<sequence>MIDPAAIGTELPPSTMLVERGRLRLFAEATGQRDPIYFDIAAAAAAGHPDLPAPPTFLCALHHERAEPFDWLNELGVALDRVLHGEQEFTYHQLVYADDYLTARSRISDIYAKKNGTLQFIVRHTAVTRNDEPVADLRDVVVVRNEETPR</sequence>
<dbReference type="Proteomes" id="UP000188836">
    <property type="component" value="Unassembled WGS sequence"/>
</dbReference>